<proteinExistence type="predicted"/>
<name>A0A7S3VJQ1_DUNTE</name>
<reference evidence="1" key="1">
    <citation type="submission" date="2021-01" db="EMBL/GenBank/DDBJ databases">
        <authorList>
            <person name="Corre E."/>
            <person name="Pelletier E."/>
            <person name="Niang G."/>
            <person name="Scheremetjew M."/>
            <person name="Finn R."/>
            <person name="Kale V."/>
            <person name="Holt S."/>
            <person name="Cochrane G."/>
            <person name="Meng A."/>
            <person name="Brown T."/>
            <person name="Cohen L."/>
        </authorList>
    </citation>
    <scope>NUCLEOTIDE SEQUENCE</scope>
    <source>
        <strain evidence="1">CCMP1320</strain>
    </source>
</reference>
<gene>
    <name evidence="1" type="ORF">DTER00134_LOCUS5011</name>
</gene>
<accession>A0A7S3VJQ1</accession>
<evidence type="ECO:0000313" key="1">
    <source>
        <dbReference type="EMBL" id="CAE0489940.1"/>
    </source>
</evidence>
<organism evidence="1">
    <name type="scientific">Dunaliella tertiolecta</name>
    <name type="common">Green alga</name>
    <dbReference type="NCBI Taxonomy" id="3047"/>
    <lineage>
        <taxon>Eukaryota</taxon>
        <taxon>Viridiplantae</taxon>
        <taxon>Chlorophyta</taxon>
        <taxon>core chlorophytes</taxon>
        <taxon>Chlorophyceae</taxon>
        <taxon>CS clade</taxon>
        <taxon>Chlamydomonadales</taxon>
        <taxon>Dunaliellaceae</taxon>
        <taxon>Dunaliella</taxon>
    </lineage>
</organism>
<dbReference type="AlphaFoldDB" id="A0A7S3VJQ1"/>
<protein>
    <submittedName>
        <fullName evidence="1">Uncharacterized protein</fullName>
    </submittedName>
</protein>
<sequence>MHITELSSSSSAPSIAVCGIKVDADIFRRQPGRRAGMQVAYQGLAGPPCFCVPLCGAKSGKHQEPLQQTKITKRTSPAGSPHTCSLGLPPKMAFAIWQG</sequence>
<dbReference type="EMBL" id="HBIP01009142">
    <property type="protein sequence ID" value="CAE0489940.1"/>
    <property type="molecule type" value="Transcribed_RNA"/>
</dbReference>